<keyword evidence="2" id="KW-1185">Reference proteome</keyword>
<proteinExistence type="predicted"/>
<evidence type="ECO:0000313" key="2">
    <source>
        <dbReference type="Proteomes" id="UP000003111"/>
    </source>
</evidence>
<evidence type="ECO:0000313" key="1">
    <source>
        <dbReference type="EMBL" id="EFQ84348.1"/>
    </source>
</evidence>
<reference evidence="1" key="1">
    <citation type="submission" date="2010-08" db="EMBL/GenBank/DDBJ databases">
        <authorList>
            <person name="Muzny D."/>
            <person name="Qin X."/>
            <person name="Buhay C."/>
            <person name="Dugan-Rocha S."/>
            <person name="Ding Y."/>
            <person name="Chen G."/>
            <person name="Hawes A."/>
            <person name="Holder M."/>
            <person name="Jhangiani S."/>
            <person name="Johnson A."/>
            <person name="Khan Z."/>
            <person name="Li Z."/>
            <person name="Liu W."/>
            <person name="Liu X."/>
            <person name="Perez L."/>
            <person name="Shen H."/>
            <person name="Wang Q."/>
            <person name="Watt J."/>
            <person name="Xi L."/>
            <person name="Xin Y."/>
            <person name="Zhou J."/>
            <person name="Deng J."/>
            <person name="Jiang H."/>
            <person name="Liu Y."/>
            <person name="Qu J."/>
            <person name="Song X.-Z."/>
            <person name="Zhang L."/>
            <person name="Villasana D."/>
            <person name="Johnson A."/>
            <person name="Liu J."/>
            <person name="Liyanage D."/>
            <person name="Lorensuhewa L."/>
            <person name="Robinson T."/>
            <person name="Song A."/>
            <person name="Song B.-B."/>
            <person name="Dinh H."/>
            <person name="Thornton R."/>
            <person name="Coyle M."/>
            <person name="Francisco L."/>
            <person name="Jackson L."/>
            <person name="Javaid M."/>
            <person name="Korchina V."/>
            <person name="Kovar C."/>
            <person name="Mata R."/>
            <person name="Mathew T."/>
            <person name="Ngo R."/>
            <person name="Nguyen L."/>
            <person name="Nguyen N."/>
            <person name="Okwuonu G."/>
            <person name="Ongeri F."/>
            <person name="Pham C."/>
            <person name="Simmons D."/>
            <person name="Wilczek-Boney K."/>
            <person name="Hale W."/>
            <person name="Jakkamsetti A."/>
            <person name="Pham P."/>
            <person name="Ruth R."/>
            <person name="San Lucas F."/>
            <person name="Warren J."/>
            <person name="Zhang J."/>
            <person name="Zhao Z."/>
            <person name="Zhou C."/>
            <person name="Zhu D."/>
            <person name="Lee S."/>
            <person name="Bess C."/>
            <person name="Blankenburg K."/>
            <person name="Forbes L."/>
            <person name="Fu Q."/>
            <person name="Gubbala S."/>
            <person name="Hirani K."/>
            <person name="Jayaseelan J.C."/>
            <person name="Lara F."/>
            <person name="Munidasa M."/>
            <person name="Palculict T."/>
            <person name="Patil S."/>
            <person name="Pu L.-L."/>
            <person name="Saada N."/>
            <person name="Tang L."/>
            <person name="Weissenberger G."/>
            <person name="Zhu Y."/>
            <person name="Hemphill L."/>
            <person name="Shang Y."/>
            <person name="Youmans B."/>
            <person name="Ayvaz T."/>
            <person name="Ross M."/>
            <person name="Santibanez J."/>
            <person name="Aqrawi P."/>
            <person name="Gross S."/>
            <person name="Joshi V."/>
            <person name="Fowler G."/>
            <person name="Nazareth L."/>
            <person name="Reid J."/>
            <person name="Worley K."/>
            <person name="Petrosino J."/>
            <person name="Highlander S."/>
            <person name="Gibbs R."/>
        </authorList>
    </citation>
    <scope>NUCLEOTIDE SEQUENCE [LARGE SCALE GENOMIC DNA]</scope>
    <source>
        <strain evidence="1">DSM 15272</strain>
    </source>
</reference>
<dbReference type="STRING" id="585531.HMPREF0063_10200"/>
<dbReference type="EMBL" id="ACLF03000002">
    <property type="protein sequence ID" value="EFQ84348.1"/>
    <property type="molecule type" value="Genomic_DNA"/>
</dbReference>
<sequence>MVRIMSEAPGKTRYRRRRLVVTIDEDVVPGTEVCLVRWWDGLPRDRGNDPTSGWHLTSDPRTLGSDLTCWNGWLGAWNDRHQEARGRWRVVSLQPYEHPWNSSYEEAYRASLVWVADE</sequence>
<gene>
    <name evidence="1" type="ORF">HMPREF0063_10200</name>
</gene>
<dbReference type="AlphaFoldDB" id="E2S843"/>
<dbReference type="HOGENOM" id="CLU_2068113_0_0_11"/>
<name>E2S843_9ACTN</name>
<organism evidence="1 2">
    <name type="scientific">Aeromicrobium marinum DSM 15272</name>
    <dbReference type="NCBI Taxonomy" id="585531"/>
    <lineage>
        <taxon>Bacteria</taxon>
        <taxon>Bacillati</taxon>
        <taxon>Actinomycetota</taxon>
        <taxon>Actinomycetes</taxon>
        <taxon>Propionibacteriales</taxon>
        <taxon>Nocardioidaceae</taxon>
        <taxon>Aeromicrobium</taxon>
    </lineage>
</organism>
<accession>E2S843</accession>
<comment type="caution">
    <text evidence="1">The sequence shown here is derived from an EMBL/GenBank/DDBJ whole genome shotgun (WGS) entry which is preliminary data.</text>
</comment>
<dbReference type="Proteomes" id="UP000003111">
    <property type="component" value="Unassembled WGS sequence"/>
</dbReference>
<protein>
    <submittedName>
        <fullName evidence="1">Uncharacterized protein</fullName>
    </submittedName>
</protein>